<dbReference type="SUPFAM" id="SSF55811">
    <property type="entry name" value="Nudix"/>
    <property type="match status" value="1"/>
</dbReference>
<dbReference type="InterPro" id="IPR015797">
    <property type="entry name" value="NUDIX_hydrolase-like_dom_sf"/>
</dbReference>
<evidence type="ECO:0000313" key="1">
    <source>
        <dbReference type="EMBL" id="AYV85436.1"/>
    </source>
</evidence>
<name>A0A3G5ADY6_9VIRU</name>
<dbReference type="GO" id="GO:0016787">
    <property type="term" value="F:hydrolase activity"/>
    <property type="evidence" value="ECO:0007669"/>
    <property type="project" value="UniProtKB-KW"/>
</dbReference>
<dbReference type="EMBL" id="MK072452">
    <property type="protein sequence ID" value="AYV85436.1"/>
    <property type="molecule type" value="Genomic_DNA"/>
</dbReference>
<accession>A0A3G5ADY6</accession>
<sequence>MEKEKSCSVKIDYPIRIHYPDKCTCKRIRRRILKYNIITTKIICIIEKIWDDEISNGSPKFICVIKGSDEHTDNKKVVDQIIKNMFKDTNTYESRKYIMCYFKKYDWSKRKSIKIRKMVREITSICFCNDQLLVDMTTCNSGFIIIGDEHQTKCISQCFNENVTKTEFSKLFFVKIGNMFKIDRSTMGFLTQIFMDSNETKSLDKNLYTIVGLESEENTNKTTYSISFGKREWYEDNEETSFECAKRELYEEFNIQFSKILYHRSCKKPNPQYIHCPGIMIYFLYLDENTGISYHKKSDTIYLEPVDNK</sequence>
<dbReference type="Gene3D" id="3.90.79.10">
    <property type="entry name" value="Nucleoside Triphosphate Pyrophosphohydrolase"/>
    <property type="match status" value="1"/>
</dbReference>
<protein>
    <submittedName>
        <fullName evidence="1">Putative divergent NUDIX hydrolase</fullName>
    </submittedName>
</protein>
<proteinExistence type="predicted"/>
<gene>
    <name evidence="1" type="ORF">Satyrvirus16_12</name>
</gene>
<reference evidence="1" key="1">
    <citation type="submission" date="2018-10" db="EMBL/GenBank/DDBJ databases">
        <title>Hidden diversity of soil giant viruses.</title>
        <authorList>
            <person name="Schulz F."/>
            <person name="Alteio L."/>
            <person name="Goudeau D."/>
            <person name="Ryan E.M."/>
            <person name="Malmstrom R.R."/>
            <person name="Blanchard J."/>
            <person name="Woyke T."/>
        </authorList>
    </citation>
    <scope>NUCLEOTIDE SEQUENCE</scope>
    <source>
        <strain evidence="1">SAV1</strain>
    </source>
</reference>
<keyword evidence="1" id="KW-0378">Hydrolase</keyword>
<organism evidence="1">
    <name type="scientific">Satyrvirus sp</name>
    <dbReference type="NCBI Taxonomy" id="2487771"/>
    <lineage>
        <taxon>Viruses</taxon>
        <taxon>Varidnaviria</taxon>
        <taxon>Bamfordvirae</taxon>
        <taxon>Nucleocytoviricota</taxon>
        <taxon>Megaviricetes</taxon>
        <taxon>Imitervirales</taxon>
        <taxon>Mimiviridae</taxon>
        <taxon>Megamimivirinae</taxon>
    </lineage>
</organism>